<dbReference type="AlphaFoldDB" id="A0AAV5C2I8"/>
<dbReference type="InterPro" id="IPR036574">
    <property type="entry name" value="Scorpion_toxin-like_sf"/>
</dbReference>
<dbReference type="Pfam" id="PF00304">
    <property type="entry name" value="Gamma-thionin"/>
    <property type="match status" value="1"/>
</dbReference>
<dbReference type="InterPro" id="IPR003614">
    <property type="entry name" value="Knottins"/>
</dbReference>
<accession>A0AAV5C2I8</accession>
<dbReference type="Gene3D" id="3.30.30.10">
    <property type="entry name" value="Knottin, scorpion toxin-like"/>
    <property type="match status" value="1"/>
</dbReference>
<gene>
    <name evidence="3" type="primary">ga08385</name>
    <name evidence="3" type="ORF">PR202_ga08385</name>
</gene>
<reference evidence="3" key="2">
    <citation type="submission" date="2021-12" db="EMBL/GenBank/DDBJ databases">
        <title>Resequencing data analysis of finger millet.</title>
        <authorList>
            <person name="Hatakeyama M."/>
            <person name="Aluri S."/>
            <person name="Balachadran M.T."/>
            <person name="Sivarajan S.R."/>
            <person name="Poveda L."/>
            <person name="Shimizu-Inatsugi R."/>
            <person name="Schlapbach R."/>
            <person name="Sreeman S.M."/>
            <person name="Shimizu K.K."/>
        </authorList>
    </citation>
    <scope>NUCLEOTIDE SEQUENCE</scope>
</reference>
<organism evidence="3 4">
    <name type="scientific">Eleusine coracana subsp. coracana</name>
    <dbReference type="NCBI Taxonomy" id="191504"/>
    <lineage>
        <taxon>Eukaryota</taxon>
        <taxon>Viridiplantae</taxon>
        <taxon>Streptophyta</taxon>
        <taxon>Embryophyta</taxon>
        <taxon>Tracheophyta</taxon>
        <taxon>Spermatophyta</taxon>
        <taxon>Magnoliopsida</taxon>
        <taxon>Liliopsida</taxon>
        <taxon>Poales</taxon>
        <taxon>Poaceae</taxon>
        <taxon>PACMAD clade</taxon>
        <taxon>Chloridoideae</taxon>
        <taxon>Cynodonteae</taxon>
        <taxon>Eleusininae</taxon>
        <taxon>Eleusine</taxon>
    </lineage>
</organism>
<comment type="caution">
    <text evidence="3">The sequence shown here is derived from an EMBL/GenBank/DDBJ whole genome shotgun (WGS) entry which is preliminary data.</text>
</comment>
<evidence type="ECO:0000256" key="1">
    <source>
        <dbReference type="SAM" id="MobiDB-lite"/>
    </source>
</evidence>
<evidence type="ECO:0000313" key="3">
    <source>
        <dbReference type="EMBL" id="GJM91962.1"/>
    </source>
</evidence>
<feature type="domain" description="Knottins-like" evidence="2">
    <location>
        <begin position="9"/>
        <end position="57"/>
    </location>
</feature>
<feature type="region of interest" description="Disordered" evidence="1">
    <location>
        <begin position="58"/>
        <end position="92"/>
    </location>
</feature>
<proteinExistence type="predicted"/>
<dbReference type="EMBL" id="BQKI01000004">
    <property type="protein sequence ID" value="GJM91962.1"/>
    <property type="molecule type" value="Genomic_DNA"/>
</dbReference>
<sequence>MIVGAEAYVCSHTNKLYHGSCKNDKNCASDCISQGFQGGWCGKKWFRKKPCKCTKQCGVPTSPGGGTGGDMPSPQGGNKPPRRMSQMELSNT</sequence>
<name>A0AAV5C2I8_ELECO</name>
<protein>
    <recommendedName>
        <fullName evidence="2">Knottins-like domain-containing protein</fullName>
    </recommendedName>
</protein>
<reference evidence="3" key="1">
    <citation type="journal article" date="2018" name="DNA Res.">
        <title>Multiple hybrid de novo genome assembly of finger millet, an orphan allotetraploid crop.</title>
        <authorList>
            <person name="Hatakeyama M."/>
            <person name="Aluri S."/>
            <person name="Balachadran M.T."/>
            <person name="Sivarajan S.R."/>
            <person name="Patrignani A."/>
            <person name="Gruter S."/>
            <person name="Poveda L."/>
            <person name="Shimizu-Inatsugi R."/>
            <person name="Baeten J."/>
            <person name="Francoijs K.J."/>
            <person name="Nataraja K.N."/>
            <person name="Reddy Y.A.N."/>
            <person name="Phadnis S."/>
            <person name="Ravikumar R.L."/>
            <person name="Schlapbach R."/>
            <person name="Sreeman S.M."/>
            <person name="Shimizu K.K."/>
        </authorList>
    </citation>
    <scope>NUCLEOTIDE SEQUENCE</scope>
</reference>
<evidence type="ECO:0000259" key="2">
    <source>
        <dbReference type="Pfam" id="PF00304"/>
    </source>
</evidence>
<keyword evidence="4" id="KW-1185">Reference proteome</keyword>
<dbReference type="Proteomes" id="UP001054889">
    <property type="component" value="Unassembled WGS sequence"/>
</dbReference>
<dbReference type="SUPFAM" id="SSF57095">
    <property type="entry name" value="Scorpion toxin-like"/>
    <property type="match status" value="1"/>
</dbReference>
<evidence type="ECO:0000313" key="4">
    <source>
        <dbReference type="Proteomes" id="UP001054889"/>
    </source>
</evidence>